<reference evidence="3" key="1">
    <citation type="journal article" date="2020" name="Stud. Mycol.">
        <title>101 Dothideomycetes genomes: a test case for predicting lifestyles and emergence of pathogens.</title>
        <authorList>
            <person name="Haridas S."/>
            <person name="Albert R."/>
            <person name="Binder M."/>
            <person name="Bloem J."/>
            <person name="Labutti K."/>
            <person name="Salamov A."/>
            <person name="Andreopoulos B."/>
            <person name="Baker S."/>
            <person name="Barry K."/>
            <person name="Bills G."/>
            <person name="Bluhm B."/>
            <person name="Cannon C."/>
            <person name="Castanera R."/>
            <person name="Culley D."/>
            <person name="Daum C."/>
            <person name="Ezra D."/>
            <person name="Gonzalez J."/>
            <person name="Henrissat B."/>
            <person name="Kuo A."/>
            <person name="Liang C."/>
            <person name="Lipzen A."/>
            <person name="Lutzoni F."/>
            <person name="Magnuson J."/>
            <person name="Mondo S."/>
            <person name="Nolan M."/>
            <person name="Ohm R."/>
            <person name="Pangilinan J."/>
            <person name="Park H.-J."/>
            <person name="Ramirez L."/>
            <person name="Alfaro M."/>
            <person name="Sun H."/>
            <person name="Tritt A."/>
            <person name="Yoshinaga Y."/>
            <person name="Zwiers L.-H."/>
            <person name="Turgeon B."/>
            <person name="Goodwin S."/>
            <person name="Spatafora J."/>
            <person name="Crous P."/>
            <person name="Grigoriev I."/>
        </authorList>
    </citation>
    <scope>NUCLEOTIDE SEQUENCE</scope>
    <source>
        <strain evidence="3">CBS 121167</strain>
    </source>
</reference>
<feature type="domain" description="DUF7907" evidence="2">
    <location>
        <begin position="15"/>
        <end position="180"/>
    </location>
</feature>
<evidence type="ECO:0000313" key="3">
    <source>
        <dbReference type="EMBL" id="KAF2142476.1"/>
    </source>
</evidence>
<dbReference type="GeneID" id="54294323"/>
<dbReference type="Proteomes" id="UP000799438">
    <property type="component" value="Unassembled WGS sequence"/>
</dbReference>
<gene>
    <name evidence="3" type="ORF">K452DRAFT_226434</name>
</gene>
<protein>
    <recommendedName>
        <fullName evidence="2">DUF7907 domain-containing protein</fullName>
    </recommendedName>
</protein>
<name>A0A6A6BEI6_9PEZI</name>
<accession>A0A6A6BEI6</accession>
<keyword evidence="4" id="KW-1185">Reference proteome</keyword>
<dbReference type="Pfam" id="PF25484">
    <property type="entry name" value="DUF7907"/>
    <property type="match status" value="1"/>
</dbReference>
<evidence type="ECO:0000256" key="1">
    <source>
        <dbReference type="SAM" id="MobiDB-lite"/>
    </source>
</evidence>
<proteinExistence type="predicted"/>
<feature type="region of interest" description="Disordered" evidence="1">
    <location>
        <begin position="88"/>
        <end position="112"/>
    </location>
</feature>
<dbReference type="InterPro" id="IPR057229">
    <property type="entry name" value="DUF7907"/>
</dbReference>
<evidence type="ECO:0000259" key="2">
    <source>
        <dbReference type="Pfam" id="PF25484"/>
    </source>
</evidence>
<sequence length="200" mass="20877">MAAPSTAPSPPLSSSEAFSLVAKVVNGDLSPSIQGWTVTSYHTGAGQARAVLRPDYNRTFFEHATSGHDVFSLGGTPPFPEGVQIDSGVGGQHDTKGRRTVSINAGTGTSGVRIASHEGTGPMLYSGEKDRDSDDSTKYGQFYACNADLLYGPAVALFYHGSLNSTLPQGCVDVDLLPKCVDADPGAYGPVTMISCYPDV</sequence>
<dbReference type="AlphaFoldDB" id="A0A6A6BEI6"/>
<dbReference type="OrthoDB" id="3518533at2759"/>
<organism evidence="3 4">
    <name type="scientific">Aplosporella prunicola CBS 121167</name>
    <dbReference type="NCBI Taxonomy" id="1176127"/>
    <lineage>
        <taxon>Eukaryota</taxon>
        <taxon>Fungi</taxon>
        <taxon>Dikarya</taxon>
        <taxon>Ascomycota</taxon>
        <taxon>Pezizomycotina</taxon>
        <taxon>Dothideomycetes</taxon>
        <taxon>Dothideomycetes incertae sedis</taxon>
        <taxon>Botryosphaeriales</taxon>
        <taxon>Aplosporellaceae</taxon>
        <taxon>Aplosporella</taxon>
    </lineage>
</organism>
<dbReference type="RefSeq" id="XP_033398188.1">
    <property type="nucleotide sequence ID" value="XM_033536827.1"/>
</dbReference>
<evidence type="ECO:0000313" key="4">
    <source>
        <dbReference type="Proteomes" id="UP000799438"/>
    </source>
</evidence>
<dbReference type="EMBL" id="ML995484">
    <property type="protein sequence ID" value="KAF2142476.1"/>
    <property type="molecule type" value="Genomic_DNA"/>
</dbReference>